<reference evidence="5" key="1">
    <citation type="submission" date="2022-05" db="EMBL/GenBank/DDBJ databases">
        <title>Jatrophihabitans sp. SB3-54 whole genome sequence.</title>
        <authorList>
            <person name="Suh M.K."/>
            <person name="Eom M.K."/>
            <person name="Kim J.S."/>
            <person name="Kim H.S."/>
            <person name="Do H.E."/>
            <person name="Shin Y.K."/>
            <person name="Lee J.-S."/>
        </authorList>
    </citation>
    <scope>NUCLEOTIDE SEQUENCE</scope>
    <source>
        <strain evidence="5">SB3-54</strain>
    </source>
</reference>
<evidence type="ECO:0000259" key="4">
    <source>
        <dbReference type="Pfam" id="PF25976"/>
    </source>
</evidence>
<evidence type="ECO:0000256" key="1">
    <source>
        <dbReference type="SAM" id="SignalP"/>
    </source>
</evidence>
<sequence>MSRNRAVAGVLALCAVLALGGCTDVPASSSPQVIKTLGLAQPQQPAVSTPQPGADPRTIVNGFLMNNASADQHHLAARAFLTPEAKNRWSDSGPTTIVDRVQIGNFVDNTVTVRGNAIGTIDQSGAYTPSLQGDGTGTGSSPVTETVELKLVDKQWRIDRLQNGLLISASQFAQYYTQRLIYFYDQTEQQLVPELRYSPLTDPDLLATWLMTQLVSQPNPALSTNLPSVPSVTQIKVSLGSALIVDLPGANQLDKATKDRMAAQVALTLDQAATSLTMQITDGGQPVKIPQLGDSTFTRAQFAYQLSPANQSPTLFFVNDGGIYDGSGKPLSGALGTGTYGLRSAALASSTSTSHMLVAGTSGSATDARLLVGQSGGTLRQTAVRGALSRPAWAPGADEVWVGDGAKLYRVSANGTAQTVPITATSGTVRGQILAVRFSPEGSRVGLVLRSSQSESQIWIGSVVRAPDSVRVVGLYAISPAGVAITDVAWNDQTKLFAIGREVSTGDPSIYEVQCDGSHWDPRGIGNLPQAPDSITVAENVVPAVSAGETVWVQRAGTWVSPDEGTTSGTNPVYLE</sequence>
<dbReference type="Pfam" id="PF25976">
    <property type="entry name" value="LpqB_N"/>
    <property type="match status" value="1"/>
</dbReference>
<feature type="domain" description="GerMN" evidence="2">
    <location>
        <begin position="181"/>
        <end position="287"/>
    </location>
</feature>
<dbReference type="Pfam" id="PF10646">
    <property type="entry name" value="Germane"/>
    <property type="match status" value="1"/>
</dbReference>
<evidence type="ECO:0000259" key="3">
    <source>
        <dbReference type="Pfam" id="PF10647"/>
    </source>
</evidence>
<organism evidence="5 6">
    <name type="scientific">Jatrophihabitans cynanchi</name>
    <dbReference type="NCBI Taxonomy" id="2944128"/>
    <lineage>
        <taxon>Bacteria</taxon>
        <taxon>Bacillati</taxon>
        <taxon>Actinomycetota</taxon>
        <taxon>Actinomycetes</taxon>
        <taxon>Jatrophihabitantales</taxon>
        <taxon>Jatrophihabitantaceae</taxon>
        <taxon>Jatrophihabitans</taxon>
    </lineage>
</organism>
<dbReference type="EMBL" id="CP097463">
    <property type="protein sequence ID" value="WAX56127.1"/>
    <property type="molecule type" value="Genomic_DNA"/>
</dbReference>
<dbReference type="PROSITE" id="PS51257">
    <property type="entry name" value="PROKAR_LIPOPROTEIN"/>
    <property type="match status" value="1"/>
</dbReference>
<evidence type="ECO:0000259" key="2">
    <source>
        <dbReference type="Pfam" id="PF10646"/>
    </source>
</evidence>
<proteinExistence type="predicted"/>
<dbReference type="Pfam" id="PF10647">
    <property type="entry name" value="Gmad1"/>
    <property type="match status" value="1"/>
</dbReference>
<dbReference type="Proteomes" id="UP001164693">
    <property type="component" value="Chromosome"/>
</dbReference>
<dbReference type="InterPro" id="IPR059026">
    <property type="entry name" value="LpqB_N"/>
</dbReference>
<feature type="signal peptide" evidence="1">
    <location>
        <begin position="1"/>
        <end position="20"/>
    </location>
</feature>
<feature type="chain" id="PRO_5045465752" evidence="1">
    <location>
        <begin position="21"/>
        <end position="576"/>
    </location>
</feature>
<gene>
    <name evidence="5" type="ORF">M6B22_16515</name>
</gene>
<keyword evidence="6" id="KW-1185">Reference proteome</keyword>
<feature type="domain" description="Lipoprotein LpqB C-terminal" evidence="3">
    <location>
        <begin position="326"/>
        <end position="574"/>
    </location>
</feature>
<dbReference type="RefSeq" id="WP_269442656.1">
    <property type="nucleotide sequence ID" value="NZ_CP097463.1"/>
</dbReference>
<evidence type="ECO:0000313" key="6">
    <source>
        <dbReference type="Proteomes" id="UP001164693"/>
    </source>
</evidence>
<evidence type="ECO:0000313" key="5">
    <source>
        <dbReference type="EMBL" id="WAX56127.1"/>
    </source>
</evidence>
<dbReference type="SUPFAM" id="SSF69322">
    <property type="entry name" value="Tricorn protease domain 2"/>
    <property type="match status" value="1"/>
</dbReference>
<dbReference type="InterPro" id="IPR019606">
    <property type="entry name" value="GerMN"/>
</dbReference>
<name>A0ABY7JUB1_9ACTN</name>
<protein>
    <submittedName>
        <fullName evidence="5">GerMN domain-containing protein</fullName>
    </submittedName>
</protein>
<keyword evidence="1" id="KW-0732">Signal</keyword>
<feature type="domain" description="Lipoprotein LpqB N-terminal" evidence="4">
    <location>
        <begin position="50"/>
        <end position="172"/>
    </location>
</feature>
<accession>A0ABY7JUB1</accession>
<dbReference type="InterPro" id="IPR018910">
    <property type="entry name" value="LpqB_C"/>
</dbReference>